<gene>
    <name evidence="3" type="ORF">Alo02nite_31250</name>
</gene>
<dbReference type="PANTHER" id="PTHR36840:SF1">
    <property type="entry name" value="BLL5714 PROTEIN"/>
    <property type="match status" value="1"/>
</dbReference>
<reference evidence="3 4" key="1">
    <citation type="submission" date="2021-01" db="EMBL/GenBank/DDBJ databases">
        <title>Whole genome shotgun sequence of Actinoplanes lobatus NBRC 12513.</title>
        <authorList>
            <person name="Komaki H."/>
            <person name="Tamura T."/>
        </authorList>
    </citation>
    <scope>NUCLEOTIDE SEQUENCE [LARGE SCALE GENOMIC DNA]</scope>
    <source>
        <strain evidence="3 4">NBRC 12513</strain>
    </source>
</reference>
<evidence type="ECO:0000313" key="3">
    <source>
        <dbReference type="EMBL" id="GIE40227.1"/>
    </source>
</evidence>
<evidence type="ECO:0000256" key="1">
    <source>
        <dbReference type="SAM" id="MobiDB-lite"/>
    </source>
</evidence>
<comment type="caution">
    <text evidence="3">The sequence shown here is derived from an EMBL/GenBank/DDBJ whole genome shotgun (WGS) entry which is preliminary data.</text>
</comment>
<keyword evidence="2" id="KW-1133">Transmembrane helix</keyword>
<keyword evidence="4" id="KW-1185">Reference proteome</keyword>
<name>A0ABQ4AGU7_9ACTN</name>
<feature type="transmembrane region" description="Helical" evidence="2">
    <location>
        <begin position="103"/>
        <end position="123"/>
    </location>
</feature>
<dbReference type="EMBL" id="BOMP01000040">
    <property type="protein sequence ID" value="GIE40227.1"/>
    <property type="molecule type" value="Genomic_DNA"/>
</dbReference>
<accession>A0ABQ4AGU7</accession>
<feature type="transmembrane region" description="Helical" evidence="2">
    <location>
        <begin position="402"/>
        <end position="421"/>
    </location>
</feature>
<dbReference type="Proteomes" id="UP000631312">
    <property type="component" value="Unassembled WGS sequence"/>
</dbReference>
<evidence type="ECO:0000256" key="2">
    <source>
        <dbReference type="SAM" id="Phobius"/>
    </source>
</evidence>
<feature type="transmembrane region" description="Helical" evidence="2">
    <location>
        <begin position="72"/>
        <end position="91"/>
    </location>
</feature>
<proteinExistence type="predicted"/>
<sequence length="444" mass="47533">MSRSTVRTLTSKRSASQRALRGRGATARSSSTSAYSRSVRFTPRTLERGYDRNGSRLGSPGMTTSESAGIRVSTLELFFDLVFVFTVTQLADALAHDLSPRGLIDATLILTVVWWMYSGYAWLTNAVAPTTTTRRTLLLAGMAGFLVMALAIPEAFGAYGWIFGVSYLLVNVVHSVLFLQAGPAAVRMMRTLGPLNLLAAALVLAGGLLPEPWRHLCWIAAPLVQITAGYVHPAEMHSISAGHFAERHSLVMIIAIGESIIAIGLGFREVHLDGGAILVAVLALGIAYYLWWCYFAGDDKRAEHVLAGMSDPLRRARLALNAWGYGHVPMLLGIVVTAVGIKKTVGHAFEPLHWGPAFALSGGVALYLLGHAAFLRLLRLSGVWHRVAGAALVLAVTPLGHLVAMAQLAAIPLIMAAGAIAEDLPRIRRLGMTEAIGDFGRNAG</sequence>
<feature type="transmembrane region" description="Helical" evidence="2">
    <location>
        <begin position="135"/>
        <end position="152"/>
    </location>
</feature>
<organism evidence="3 4">
    <name type="scientific">Actinoplanes lobatus</name>
    <dbReference type="NCBI Taxonomy" id="113568"/>
    <lineage>
        <taxon>Bacteria</taxon>
        <taxon>Bacillati</taxon>
        <taxon>Actinomycetota</taxon>
        <taxon>Actinomycetes</taxon>
        <taxon>Micromonosporales</taxon>
        <taxon>Micromonosporaceae</taxon>
        <taxon>Actinoplanes</taxon>
    </lineage>
</organism>
<feature type="transmembrane region" description="Helical" evidence="2">
    <location>
        <begin position="191"/>
        <end position="209"/>
    </location>
</feature>
<dbReference type="Pfam" id="PF06772">
    <property type="entry name" value="LtrA"/>
    <property type="match status" value="1"/>
</dbReference>
<dbReference type="InterPro" id="IPR010640">
    <property type="entry name" value="Low_temperature_requirement_A"/>
</dbReference>
<feature type="transmembrane region" description="Helical" evidence="2">
    <location>
        <begin position="353"/>
        <end position="370"/>
    </location>
</feature>
<feature type="region of interest" description="Disordered" evidence="1">
    <location>
        <begin position="1"/>
        <end position="37"/>
    </location>
</feature>
<protein>
    <submittedName>
        <fullName evidence="3">Low temperature requirement protein A</fullName>
    </submittedName>
</protein>
<keyword evidence="2" id="KW-0812">Transmembrane</keyword>
<feature type="compositionally biased region" description="Low complexity" evidence="1">
    <location>
        <begin position="18"/>
        <end position="37"/>
    </location>
</feature>
<feature type="transmembrane region" description="Helical" evidence="2">
    <location>
        <begin position="277"/>
        <end position="297"/>
    </location>
</feature>
<feature type="compositionally biased region" description="Polar residues" evidence="1">
    <location>
        <begin position="1"/>
        <end position="17"/>
    </location>
</feature>
<keyword evidence="2" id="KW-0472">Membrane</keyword>
<dbReference type="PANTHER" id="PTHR36840">
    <property type="entry name" value="BLL5714 PROTEIN"/>
    <property type="match status" value="1"/>
</dbReference>
<evidence type="ECO:0000313" key="4">
    <source>
        <dbReference type="Proteomes" id="UP000631312"/>
    </source>
</evidence>
<feature type="transmembrane region" description="Helical" evidence="2">
    <location>
        <begin position="158"/>
        <end position="179"/>
    </location>
</feature>
<feature type="transmembrane region" description="Helical" evidence="2">
    <location>
        <begin position="318"/>
        <end position="341"/>
    </location>
</feature>